<dbReference type="EMBL" id="KQ459185">
    <property type="protein sequence ID" value="KPJ03389.1"/>
    <property type="molecule type" value="Genomic_DNA"/>
</dbReference>
<dbReference type="FunFam" id="3.30.300.90:FF:000001">
    <property type="entry name" value="Transcriptional regulator BolA"/>
    <property type="match status" value="1"/>
</dbReference>
<dbReference type="STRING" id="66420.A0A194QD92"/>
<name>A0A194QD92_PAPXU</name>
<dbReference type="Proteomes" id="UP000053268">
    <property type="component" value="Unassembled WGS sequence"/>
</dbReference>
<dbReference type="Gene3D" id="3.30.300.90">
    <property type="entry name" value="BolA-like"/>
    <property type="match status" value="1"/>
</dbReference>
<gene>
    <name evidence="3" type="ORF">RR46_06545</name>
</gene>
<dbReference type="GO" id="GO:0005739">
    <property type="term" value="C:mitochondrion"/>
    <property type="evidence" value="ECO:0007669"/>
    <property type="project" value="TreeGrafter"/>
</dbReference>
<comment type="similarity">
    <text evidence="1 2">Belongs to the BolA/IbaG family.</text>
</comment>
<dbReference type="InterPro" id="IPR002634">
    <property type="entry name" value="BolA"/>
</dbReference>
<dbReference type="SUPFAM" id="SSF82657">
    <property type="entry name" value="BolA-like"/>
    <property type="match status" value="1"/>
</dbReference>
<dbReference type="PANTHER" id="PTHR46229:SF2">
    <property type="entry name" value="BOLA-LIKE PROTEIN 1"/>
    <property type="match status" value="1"/>
</dbReference>
<evidence type="ECO:0000313" key="3">
    <source>
        <dbReference type="EMBL" id="KPJ03389.1"/>
    </source>
</evidence>
<dbReference type="GO" id="GO:1990229">
    <property type="term" value="C:iron-sulfur cluster assembly complex"/>
    <property type="evidence" value="ECO:0007669"/>
    <property type="project" value="UniProtKB-ARBA"/>
</dbReference>
<dbReference type="Pfam" id="PF01722">
    <property type="entry name" value="BolA"/>
    <property type="match status" value="1"/>
</dbReference>
<evidence type="ECO:0000256" key="1">
    <source>
        <dbReference type="ARBA" id="ARBA00005578"/>
    </source>
</evidence>
<dbReference type="PANTHER" id="PTHR46229">
    <property type="entry name" value="BOLA TRANSCRIPTION REGULATOR"/>
    <property type="match status" value="1"/>
</dbReference>
<protein>
    <submittedName>
        <fullName evidence="3">BolA-like protein</fullName>
    </submittedName>
</protein>
<organism evidence="3 4">
    <name type="scientific">Papilio xuthus</name>
    <name type="common">Asian swallowtail butterfly</name>
    <dbReference type="NCBI Taxonomy" id="66420"/>
    <lineage>
        <taxon>Eukaryota</taxon>
        <taxon>Metazoa</taxon>
        <taxon>Ecdysozoa</taxon>
        <taxon>Arthropoda</taxon>
        <taxon>Hexapoda</taxon>
        <taxon>Insecta</taxon>
        <taxon>Pterygota</taxon>
        <taxon>Neoptera</taxon>
        <taxon>Endopterygota</taxon>
        <taxon>Lepidoptera</taxon>
        <taxon>Glossata</taxon>
        <taxon>Ditrysia</taxon>
        <taxon>Papilionoidea</taxon>
        <taxon>Papilionidae</taxon>
        <taxon>Papilioninae</taxon>
        <taxon>Papilio</taxon>
    </lineage>
</organism>
<dbReference type="AlphaFoldDB" id="A0A194QD92"/>
<proteinExistence type="inferred from homology"/>
<evidence type="ECO:0000256" key="2">
    <source>
        <dbReference type="RuleBase" id="RU003860"/>
    </source>
</evidence>
<dbReference type="InterPro" id="IPR036065">
    <property type="entry name" value="BolA-like_sf"/>
</dbReference>
<reference evidence="3 4" key="1">
    <citation type="journal article" date="2015" name="Nat. Commun.">
        <title>Outbred genome sequencing and CRISPR/Cas9 gene editing in butterflies.</title>
        <authorList>
            <person name="Li X."/>
            <person name="Fan D."/>
            <person name="Zhang W."/>
            <person name="Liu G."/>
            <person name="Zhang L."/>
            <person name="Zhao L."/>
            <person name="Fang X."/>
            <person name="Chen L."/>
            <person name="Dong Y."/>
            <person name="Chen Y."/>
            <person name="Ding Y."/>
            <person name="Zhao R."/>
            <person name="Feng M."/>
            <person name="Zhu Y."/>
            <person name="Feng Y."/>
            <person name="Jiang X."/>
            <person name="Zhu D."/>
            <person name="Xiang H."/>
            <person name="Feng X."/>
            <person name="Li S."/>
            <person name="Wang J."/>
            <person name="Zhang G."/>
            <person name="Kronforst M.R."/>
            <person name="Wang W."/>
        </authorList>
    </citation>
    <scope>NUCLEOTIDE SEQUENCE [LARGE SCALE GENOMIC DNA]</scope>
    <source>
        <strain evidence="3">Ya'a_city_454_Px</strain>
        <tissue evidence="3">Whole body</tissue>
    </source>
</reference>
<dbReference type="InterPro" id="IPR050961">
    <property type="entry name" value="BolA/IbaG_stress_morph_reg"/>
</dbReference>
<sequence>MLPSVRASRNATIDKKSNIQADKKDVVQSFQRLDCEIKVKKRSHSSCPTIYQTGKNKRNGQRKIHLVNMSVESGVVANSIRNKLQNSLEATHLDVINESYMHNVPKGAETHFKVVVVSDKFDGLALIKRHRLVNDILKEELQNGVHALSIVAKTTKQWDESEKIIDSSPSCRGGFGK</sequence>
<keyword evidence="4" id="KW-1185">Reference proteome</keyword>
<accession>A0A194QD92</accession>
<evidence type="ECO:0000313" key="4">
    <source>
        <dbReference type="Proteomes" id="UP000053268"/>
    </source>
</evidence>